<dbReference type="InterPro" id="IPR029510">
    <property type="entry name" value="Ald_DH_CS_GLU"/>
</dbReference>
<dbReference type="InterPro" id="IPR015590">
    <property type="entry name" value="Aldehyde_DH_dom"/>
</dbReference>
<protein>
    <recommendedName>
        <fullName evidence="4">Aldehyde dehydrogenase domain-containing protein</fullName>
    </recommendedName>
</protein>
<dbReference type="InterPro" id="IPR012394">
    <property type="entry name" value="Aldehyde_DH_NAD(P)"/>
</dbReference>
<gene>
    <name evidence="5" type="ORF">S01H1_22460</name>
</gene>
<reference evidence="5" key="1">
    <citation type="journal article" date="2014" name="Front. Microbiol.">
        <title>High frequency of phylogenetically diverse reductive dehalogenase-homologous genes in deep subseafloor sedimentary metagenomes.</title>
        <authorList>
            <person name="Kawai M."/>
            <person name="Futagami T."/>
            <person name="Toyoda A."/>
            <person name="Takaki Y."/>
            <person name="Nishi S."/>
            <person name="Hori S."/>
            <person name="Arai W."/>
            <person name="Tsubouchi T."/>
            <person name="Morono Y."/>
            <person name="Uchiyama I."/>
            <person name="Ito T."/>
            <person name="Fujiyama A."/>
            <person name="Inagaki F."/>
            <person name="Takami H."/>
        </authorList>
    </citation>
    <scope>NUCLEOTIDE SEQUENCE</scope>
    <source>
        <strain evidence="5">Expedition CK06-06</strain>
    </source>
</reference>
<keyword evidence="2" id="KW-0560">Oxidoreductase</keyword>
<dbReference type="Gene3D" id="3.40.309.10">
    <property type="entry name" value="Aldehyde Dehydrogenase, Chain A, domain 2"/>
    <property type="match status" value="1"/>
</dbReference>
<dbReference type="EMBL" id="BARS01012680">
    <property type="protein sequence ID" value="GAF89026.1"/>
    <property type="molecule type" value="Genomic_DNA"/>
</dbReference>
<dbReference type="PANTHER" id="PTHR43570">
    <property type="entry name" value="ALDEHYDE DEHYDROGENASE"/>
    <property type="match status" value="1"/>
</dbReference>
<evidence type="ECO:0000256" key="2">
    <source>
        <dbReference type="ARBA" id="ARBA00023002"/>
    </source>
</evidence>
<dbReference type="InterPro" id="IPR016160">
    <property type="entry name" value="Ald_DH_CS_CYS"/>
</dbReference>
<feature type="non-terminal residue" evidence="5">
    <location>
        <position position="1"/>
    </location>
</feature>
<evidence type="ECO:0000313" key="5">
    <source>
        <dbReference type="EMBL" id="GAF89026.1"/>
    </source>
</evidence>
<dbReference type="InterPro" id="IPR016162">
    <property type="entry name" value="Ald_DH_N"/>
</dbReference>
<feature type="non-terminal residue" evidence="5">
    <location>
        <position position="201"/>
    </location>
</feature>
<evidence type="ECO:0000256" key="1">
    <source>
        <dbReference type="ARBA" id="ARBA00009986"/>
    </source>
</evidence>
<sequence>TSEELKALLDEVFPADRVATVLGGPDVAAAFSALPFDHLFFTGSTTVGRRVMQAAAQNLTPVTLELGGKSPVILAPGYSIATAVDRIAAGKLLNAGQTCIAPDYVLMQKESVAPFVAEMQRIVAQRYPNPATNPDYTSIVNDGQYKRLSSYLDEARAAGAEVVELGQGDAANRILAPTLVVDPPKNLALMQDEIFGPILPI</sequence>
<accession>X0TP57</accession>
<feature type="domain" description="Aldehyde dehydrogenase" evidence="4">
    <location>
        <begin position="8"/>
        <end position="201"/>
    </location>
</feature>
<comment type="similarity">
    <text evidence="1">Belongs to the aldehyde dehydrogenase family.</text>
</comment>
<organism evidence="5">
    <name type="scientific">marine sediment metagenome</name>
    <dbReference type="NCBI Taxonomy" id="412755"/>
    <lineage>
        <taxon>unclassified sequences</taxon>
        <taxon>metagenomes</taxon>
        <taxon>ecological metagenomes</taxon>
    </lineage>
</organism>
<dbReference type="PANTHER" id="PTHR43570:SF20">
    <property type="entry name" value="ALDEHYDE DEHYDROGENASE ALDX-RELATED"/>
    <property type="match status" value="1"/>
</dbReference>
<dbReference type="InterPro" id="IPR016161">
    <property type="entry name" value="Ald_DH/histidinol_DH"/>
</dbReference>
<dbReference type="Gene3D" id="3.40.605.10">
    <property type="entry name" value="Aldehyde Dehydrogenase, Chain A, domain 1"/>
    <property type="match status" value="1"/>
</dbReference>
<dbReference type="GO" id="GO:0004029">
    <property type="term" value="F:aldehyde dehydrogenase (NAD+) activity"/>
    <property type="evidence" value="ECO:0007669"/>
    <property type="project" value="TreeGrafter"/>
</dbReference>
<comment type="caution">
    <text evidence="5">The sequence shown here is derived from an EMBL/GenBank/DDBJ whole genome shotgun (WGS) entry which is preliminary data.</text>
</comment>
<name>X0TP57_9ZZZZ</name>
<dbReference type="AlphaFoldDB" id="X0TP57"/>
<proteinExistence type="inferred from homology"/>
<dbReference type="GO" id="GO:0006081">
    <property type="term" value="P:aldehyde metabolic process"/>
    <property type="evidence" value="ECO:0007669"/>
    <property type="project" value="InterPro"/>
</dbReference>
<dbReference type="PROSITE" id="PS00687">
    <property type="entry name" value="ALDEHYDE_DEHYDR_GLU"/>
    <property type="match status" value="1"/>
</dbReference>
<evidence type="ECO:0000259" key="4">
    <source>
        <dbReference type="Pfam" id="PF00171"/>
    </source>
</evidence>
<dbReference type="SUPFAM" id="SSF53720">
    <property type="entry name" value="ALDH-like"/>
    <property type="match status" value="1"/>
</dbReference>
<dbReference type="Pfam" id="PF00171">
    <property type="entry name" value="Aldedh"/>
    <property type="match status" value="1"/>
</dbReference>
<dbReference type="GO" id="GO:0005737">
    <property type="term" value="C:cytoplasm"/>
    <property type="evidence" value="ECO:0007669"/>
    <property type="project" value="TreeGrafter"/>
</dbReference>
<dbReference type="PROSITE" id="PS00070">
    <property type="entry name" value="ALDEHYDE_DEHYDR_CYS"/>
    <property type="match status" value="1"/>
</dbReference>
<keyword evidence="3" id="KW-0520">NAD</keyword>
<dbReference type="InterPro" id="IPR016163">
    <property type="entry name" value="Ald_DH_C"/>
</dbReference>
<evidence type="ECO:0000256" key="3">
    <source>
        <dbReference type="ARBA" id="ARBA00023027"/>
    </source>
</evidence>